<sequence length="1587" mass="175317">MKKKLMLILFTVLFSNVKGQAPISSYYIDFGKSNGTDGNITPGPDVNSNYWTNLTDPTVTAPSVFLTNSTGSVSNSVKINITSAFLSNGINTGGLLSPDPALLNDFAIATATQDYFYTNTNGKGEFKISGLSPTKRYVFKFFGSRDNTETRISNYKITGATVTNTSLKTSGVNISANGANNRNDNTIAVSDTLYANSNGEIIIELTKTAGTYGHLNIMKMEVYNTNSYYIDFGKNNGTDGNITLGPDVNNNYWTNLTDPTVTAPSVFLTNSTGSVSSSVKINITSAFLSNGINTGGLLSPNPALLNDFAIATATQDYFYTNTNGKGEFKISGLSATKRYVFKFFGSRDNTETRISNYKITGATVTNTSLKTSGINISANGANNRNDNTIAVSDTVYASSNGDIIIELTKTSGSYGHLNIMKMEVYNTTFIPKLTLTNEGFENGDLTGWTDENSNGILAVNNLNKHNGNFSFVESGDNAEISQSIDYLNGNNYRLTGYLYQSGMDKLVVGQAAHLKIAYFDKDNILLSMQKSDSLVYGGASDEWKKYTVGITVPVGTKFIKASLVWKGNASSAGSIRFDDISLEAYTPLDEFKIVYFGSSVPYGQGATNKIGYTSLYTNILNQRAITGGNNWTTSNISIPGDNTVKVLARYDSDLKPQYAKYVVFALSLGNEGIHENGQPSFDQFRTNLKQLIKQAREDGYVPVVTNSYTRNDFTSVDYNYVKQMNLLIQGWDVPSVNLLGAVDNLAGRYTDGYWDDSLHPNDAGHAELSHAIVPSLFDALNENKPIPKKVTGSFITVSKNTPNKFLNFQPEDIVHPFTSSISFKTANDGNLLLLNDADGLGKLEIINGNLSYLSSKGGNITGVINVKDNQWHKVTLTHYYAKGVTMLYCDSNLQGSVNEKLLLKKIKIGGPTVPFNLQLKDWLFYRSAMNADEVRYICRDSMLKSSLELFAPLDGKNISLSDSLKNLAQSTNVVTALVEAITSPTGMSLNNNTLLENNLLGATIGNFTTQDLSNDGFTYTLVNGTGDDDNGSFFISGNQLKANRSFDFEQKSNYSVRVRTTNSFEMSFEKSFTITINDQSEDYSSEPGNAFYFQGNDGVQALIDNPHLTNEPGPFDFSKGTVEAWILPDWDQNIRTADSYVFSMIDFWGTRWGISIDKNYGNVGIHTATNDYISYKFQKGHWYHLAAVFNDGGSIDIYVNGVKIGTSSSIVNSTITGTPFKIGISWSWSADQQFKGAIDEVRVWNVVLSEADIKANMNRPLSPNQTGLLAYYKFNENSGTVLNDASANAYNGNMIYWDNNAAVATTSPTWEESYAMVTPQRSPVTALNNNGFTLNWGVPVVGIADEYIIDVATDKDFTSFVTGYNNFQIGNQLSKTISGLETNKMYYYRVSDSKLSIGEKGNYSYSDSVYVDSTLPLDFKSFTLQKNNNSVQLNWIILNEKNNSYFNVLHSNDGLNWDTIGLIYTIDSKDENYFYKHESPSLEANYYKIQQVDFDGKFTYSEVRFTNFSLSPTDLKIYPNPFFQSITVQLSEESKEPLEYRVFNSIGNVVEQGKLNKRITVLQFDNFQKGVYIIKIDGYQPNKFIKE</sequence>
<dbReference type="InterPro" id="IPR013783">
    <property type="entry name" value="Ig-like_fold"/>
</dbReference>
<evidence type="ECO:0000313" key="6">
    <source>
        <dbReference type="Proteomes" id="UP000660024"/>
    </source>
</evidence>
<proteinExistence type="predicted"/>
<evidence type="ECO:0000256" key="2">
    <source>
        <dbReference type="ARBA" id="ARBA00023157"/>
    </source>
</evidence>
<feature type="chain" id="PRO_5046193058" description="Cadherin domain-containing protein" evidence="3">
    <location>
        <begin position="21"/>
        <end position="1587"/>
    </location>
</feature>
<dbReference type="CDD" id="cd00229">
    <property type="entry name" value="SGNH_hydrolase"/>
    <property type="match status" value="1"/>
</dbReference>
<dbReference type="Proteomes" id="UP000660024">
    <property type="component" value="Unassembled WGS sequence"/>
</dbReference>
<dbReference type="SUPFAM" id="SSF49313">
    <property type="entry name" value="Cadherin-like"/>
    <property type="match status" value="1"/>
</dbReference>
<dbReference type="PROSITE" id="PS50268">
    <property type="entry name" value="CADHERIN_2"/>
    <property type="match status" value="1"/>
</dbReference>
<dbReference type="Gene3D" id="2.60.120.200">
    <property type="match status" value="2"/>
</dbReference>
<comment type="caution">
    <text evidence="5">The sequence shown here is derived from an EMBL/GenBank/DDBJ whole genome shotgun (WGS) entry which is preliminary data.</text>
</comment>
<accession>A0ABS1BHA2</accession>
<dbReference type="SMART" id="SM00560">
    <property type="entry name" value="LamGL"/>
    <property type="match status" value="1"/>
</dbReference>
<dbReference type="InterPro" id="IPR026444">
    <property type="entry name" value="Secre_tail"/>
</dbReference>
<reference evidence="5 6" key="1">
    <citation type="submission" date="2020-12" db="EMBL/GenBank/DDBJ databases">
        <title>Bacterial novel species Pedobacter sp. SD-b isolated from soil.</title>
        <authorList>
            <person name="Jung H.-Y."/>
        </authorList>
    </citation>
    <scope>NUCLEOTIDE SEQUENCE [LARGE SCALE GENOMIC DNA]</scope>
    <source>
        <strain evidence="5 6">SD-b</strain>
    </source>
</reference>
<dbReference type="Gene3D" id="3.40.50.1110">
    <property type="entry name" value="SGNH hydrolase"/>
    <property type="match status" value="1"/>
</dbReference>
<dbReference type="InterPro" id="IPR013830">
    <property type="entry name" value="SGNH_hydro"/>
</dbReference>
<dbReference type="Pfam" id="PF13472">
    <property type="entry name" value="Lipase_GDSL_2"/>
    <property type="match status" value="1"/>
</dbReference>
<dbReference type="SUPFAM" id="SSF49899">
    <property type="entry name" value="Concanavalin A-like lectins/glucanases"/>
    <property type="match status" value="2"/>
</dbReference>
<dbReference type="Pfam" id="PF18962">
    <property type="entry name" value="Por_Secre_tail"/>
    <property type="match status" value="1"/>
</dbReference>
<dbReference type="Gene3D" id="2.60.40.10">
    <property type="entry name" value="Immunoglobulins"/>
    <property type="match status" value="1"/>
</dbReference>
<feature type="signal peptide" evidence="3">
    <location>
        <begin position="1"/>
        <end position="20"/>
    </location>
</feature>
<dbReference type="EMBL" id="JAEHFY010000005">
    <property type="protein sequence ID" value="MBK0382264.1"/>
    <property type="molecule type" value="Genomic_DNA"/>
</dbReference>
<keyword evidence="1 3" id="KW-0732">Signal</keyword>
<dbReference type="InterPro" id="IPR002126">
    <property type="entry name" value="Cadherin-like_dom"/>
</dbReference>
<keyword evidence="6" id="KW-1185">Reference proteome</keyword>
<dbReference type="InterPro" id="IPR015919">
    <property type="entry name" value="Cadherin-like_sf"/>
</dbReference>
<evidence type="ECO:0000256" key="3">
    <source>
        <dbReference type="SAM" id="SignalP"/>
    </source>
</evidence>
<dbReference type="Gene3D" id="2.60.120.260">
    <property type="entry name" value="Galactose-binding domain-like"/>
    <property type="match status" value="1"/>
</dbReference>
<name>A0ABS1BHA2_9SPHI</name>
<dbReference type="InterPro" id="IPR013320">
    <property type="entry name" value="ConA-like_dom_sf"/>
</dbReference>
<dbReference type="InterPro" id="IPR006558">
    <property type="entry name" value="LamG-like"/>
</dbReference>
<dbReference type="InterPro" id="IPR036514">
    <property type="entry name" value="SGNH_hydro_sf"/>
</dbReference>
<dbReference type="CDD" id="cd11304">
    <property type="entry name" value="Cadherin_repeat"/>
    <property type="match status" value="1"/>
</dbReference>
<dbReference type="RefSeq" id="WP_200585046.1">
    <property type="nucleotide sequence ID" value="NZ_JAEHFY010000005.1"/>
</dbReference>
<dbReference type="InterPro" id="IPR036116">
    <property type="entry name" value="FN3_sf"/>
</dbReference>
<dbReference type="Gene3D" id="2.60.40.60">
    <property type="entry name" value="Cadherins"/>
    <property type="match status" value="1"/>
</dbReference>
<dbReference type="PANTHER" id="PTHR30383:SF5">
    <property type="entry name" value="SGNH HYDROLASE-TYPE ESTERASE DOMAIN-CONTAINING PROTEIN"/>
    <property type="match status" value="1"/>
</dbReference>
<evidence type="ECO:0000313" key="5">
    <source>
        <dbReference type="EMBL" id="MBK0382264.1"/>
    </source>
</evidence>
<protein>
    <recommendedName>
        <fullName evidence="4">Cadherin domain-containing protein</fullName>
    </recommendedName>
</protein>
<feature type="domain" description="Cadherin" evidence="4">
    <location>
        <begin position="993"/>
        <end position="1089"/>
    </location>
</feature>
<keyword evidence="2" id="KW-1015">Disulfide bond</keyword>
<dbReference type="PANTHER" id="PTHR30383">
    <property type="entry name" value="THIOESTERASE 1/PROTEASE 1/LYSOPHOSPHOLIPASE L1"/>
    <property type="match status" value="1"/>
</dbReference>
<evidence type="ECO:0000259" key="4">
    <source>
        <dbReference type="PROSITE" id="PS50268"/>
    </source>
</evidence>
<evidence type="ECO:0000256" key="1">
    <source>
        <dbReference type="ARBA" id="ARBA00022729"/>
    </source>
</evidence>
<dbReference type="InterPro" id="IPR051532">
    <property type="entry name" value="Ester_Hydrolysis_Enzymes"/>
</dbReference>
<dbReference type="Pfam" id="PF13385">
    <property type="entry name" value="Laminin_G_3"/>
    <property type="match status" value="1"/>
</dbReference>
<organism evidence="5 6">
    <name type="scientific">Pedobacter segetis</name>
    <dbReference type="NCBI Taxonomy" id="2793069"/>
    <lineage>
        <taxon>Bacteria</taxon>
        <taxon>Pseudomonadati</taxon>
        <taxon>Bacteroidota</taxon>
        <taxon>Sphingobacteriia</taxon>
        <taxon>Sphingobacteriales</taxon>
        <taxon>Sphingobacteriaceae</taxon>
        <taxon>Pedobacter</taxon>
    </lineage>
</organism>
<dbReference type="SUPFAM" id="SSF49265">
    <property type="entry name" value="Fibronectin type III"/>
    <property type="match status" value="1"/>
</dbReference>
<dbReference type="SUPFAM" id="SSF52266">
    <property type="entry name" value="SGNH hydrolase"/>
    <property type="match status" value="1"/>
</dbReference>
<gene>
    <name evidence="5" type="ORF">I5M32_04760</name>
</gene>